<dbReference type="PANTHER" id="PTHR10622:SF10">
    <property type="entry name" value="HET DOMAIN-CONTAINING PROTEIN"/>
    <property type="match status" value="1"/>
</dbReference>
<dbReference type="PANTHER" id="PTHR10622">
    <property type="entry name" value="HET DOMAIN-CONTAINING PROTEIN"/>
    <property type="match status" value="1"/>
</dbReference>
<evidence type="ECO:0000259" key="2">
    <source>
        <dbReference type="Pfam" id="PF26640"/>
    </source>
</evidence>
<dbReference type="Pfam" id="PF26640">
    <property type="entry name" value="DUF8212"/>
    <property type="match status" value="1"/>
</dbReference>
<gene>
    <name evidence="3" type="ORF">L207DRAFT_470230</name>
</gene>
<reference evidence="3 4" key="1">
    <citation type="submission" date="2016-04" db="EMBL/GenBank/DDBJ databases">
        <title>A degradative enzymes factory behind the ericoid mycorrhizal symbiosis.</title>
        <authorList>
            <consortium name="DOE Joint Genome Institute"/>
            <person name="Martino E."/>
            <person name="Morin E."/>
            <person name="Grelet G."/>
            <person name="Kuo A."/>
            <person name="Kohler A."/>
            <person name="Daghino S."/>
            <person name="Barry K."/>
            <person name="Choi C."/>
            <person name="Cichocki N."/>
            <person name="Clum A."/>
            <person name="Copeland A."/>
            <person name="Hainaut M."/>
            <person name="Haridas S."/>
            <person name="Labutti K."/>
            <person name="Lindquist E."/>
            <person name="Lipzen A."/>
            <person name="Khouja H.-R."/>
            <person name="Murat C."/>
            <person name="Ohm R."/>
            <person name="Olson A."/>
            <person name="Spatafora J."/>
            <person name="Veneault-Fourrey C."/>
            <person name="Henrissat B."/>
            <person name="Grigoriev I."/>
            <person name="Martin F."/>
            <person name="Perotto S."/>
        </authorList>
    </citation>
    <scope>NUCLEOTIDE SEQUENCE [LARGE SCALE GENOMIC DNA]</scope>
    <source>
        <strain evidence="3 4">F</strain>
    </source>
</reference>
<accession>A0A2J6R3B1</accession>
<proteinExistence type="predicted"/>
<dbReference type="AlphaFoldDB" id="A0A2J6R3B1"/>
<feature type="domain" description="DUF8212" evidence="2">
    <location>
        <begin position="219"/>
        <end position="240"/>
    </location>
</feature>
<dbReference type="InterPro" id="IPR058525">
    <property type="entry name" value="DUF8212"/>
</dbReference>
<dbReference type="Pfam" id="PF06985">
    <property type="entry name" value="HET"/>
    <property type="match status" value="1"/>
</dbReference>
<dbReference type="Proteomes" id="UP000235786">
    <property type="component" value="Unassembled WGS sequence"/>
</dbReference>
<evidence type="ECO:0000259" key="1">
    <source>
        <dbReference type="Pfam" id="PF06985"/>
    </source>
</evidence>
<protein>
    <submittedName>
        <fullName evidence="3">HET-domain-containing protein</fullName>
    </submittedName>
</protein>
<feature type="domain" description="Heterokaryon incompatibility" evidence="1">
    <location>
        <begin position="22"/>
        <end position="108"/>
    </location>
</feature>
<feature type="non-terminal residue" evidence="3">
    <location>
        <position position="240"/>
    </location>
</feature>
<dbReference type="OrthoDB" id="674604at2759"/>
<name>A0A2J6R3B1_HYAVF</name>
<evidence type="ECO:0000313" key="4">
    <source>
        <dbReference type="Proteomes" id="UP000235786"/>
    </source>
</evidence>
<evidence type="ECO:0000313" key="3">
    <source>
        <dbReference type="EMBL" id="PMD33011.1"/>
    </source>
</evidence>
<dbReference type="InterPro" id="IPR010730">
    <property type="entry name" value="HET"/>
</dbReference>
<sequence>MRLLNIQTMKMEEYYDKAVPRYAILSHRWGDEEKATIERKSGYSKIVSCAKLAQKKAEIFPFSHVWIDTCCIDKTNNAELSEAINSMFKWYKQAIQCIVYLADVSTGLGTEDMEESVRASSWFKRGWTLQELLAPLIVEFFDQEWISLFEKSNRADLIQSITSIDKDILYSSGQLSYACTAKKMSWAAGRVTTRQEDVAYCLFGIFDVNMPLLYGEGSRAFERLQEEIIKRSGDLSIFAW</sequence>
<dbReference type="EMBL" id="KZ613957">
    <property type="protein sequence ID" value="PMD33011.1"/>
    <property type="molecule type" value="Genomic_DNA"/>
</dbReference>
<dbReference type="STRING" id="1149755.A0A2J6R3B1"/>
<keyword evidence="4" id="KW-1185">Reference proteome</keyword>
<organism evidence="3 4">
    <name type="scientific">Hyaloscypha variabilis (strain UAMH 11265 / GT02V1 / F)</name>
    <name type="common">Meliniomyces variabilis</name>
    <dbReference type="NCBI Taxonomy" id="1149755"/>
    <lineage>
        <taxon>Eukaryota</taxon>
        <taxon>Fungi</taxon>
        <taxon>Dikarya</taxon>
        <taxon>Ascomycota</taxon>
        <taxon>Pezizomycotina</taxon>
        <taxon>Leotiomycetes</taxon>
        <taxon>Helotiales</taxon>
        <taxon>Hyaloscyphaceae</taxon>
        <taxon>Hyaloscypha</taxon>
        <taxon>Hyaloscypha variabilis</taxon>
    </lineage>
</organism>